<dbReference type="PROSITE" id="PS50887">
    <property type="entry name" value="GGDEF"/>
    <property type="match status" value="1"/>
</dbReference>
<dbReference type="PANTHER" id="PTHR45138:SF9">
    <property type="entry name" value="DIGUANYLATE CYCLASE DGCM-RELATED"/>
    <property type="match status" value="1"/>
</dbReference>
<evidence type="ECO:0000313" key="5">
    <source>
        <dbReference type="EMBL" id="MBK8890977.1"/>
    </source>
</evidence>
<evidence type="ECO:0000256" key="3">
    <source>
        <dbReference type="SAM" id="MobiDB-lite"/>
    </source>
</evidence>
<accession>A0A9D7LNB1</accession>
<dbReference type="InterPro" id="IPR050469">
    <property type="entry name" value="Diguanylate_Cyclase"/>
</dbReference>
<feature type="region of interest" description="Disordered" evidence="3">
    <location>
        <begin position="237"/>
        <end position="257"/>
    </location>
</feature>
<dbReference type="Pfam" id="PF00990">
    <property type="entry name" value="GGDEF"/>
    <property type="match status" value="1"/>
</dbReference>
<comment type="catalytic activity">
    <reaction evidence="2">
        <text>2 GTP = 3',3'-c-di-GMP + 2 diphosphate</text>
        <dbReference type="Rhea" id="RHEA:24898"/>
        <dbReference type="ChEBI" id="CHEBI:33019"/>
        <dbReference type="ChEBI" id="CHEBI:37565"/>
        <dbReference type="ChEBI" id="CHEBI:58805"/>
        <dbReference type="EC" id="2.7.7.65"/>
    </reaction>
</comment>
<dbReference type="PANTHER" id="PTHR45138">
    <property type="entry name" value="REGULATORY COMPONENTS OF SENSORY TRANSDUCTION SYSTEM"/>
    <property type="match status" value="1"/>
</dbReference>
<dbReference type="GO" id="GO:0043709">
    <property type="term" value="P:cell adhesion involved in single-species biofilm formation"/>
    <property type="evidence" value="ECO:0007669"/>
    <property type="project" value="TreeGrafter"/>
</dbReference>
<dbReference type="AlphaFoldDB" id="A0A9D7LNB1"/>
<comment type="caution">
    <text evidence="5">The sequence shown here is derived from an EMBL/GenBank/DDBJ whole genome shotgun (WGS) entry which is preliminary data.</text>
</comment>
<dbReference type="GO" id="GO:0052621">
    <property type="term" value="F:diguanylate cyclase activity"/>
    <property type="evidence" value="ECO:0007669"/>
    <property type="project" value="UniProtKB-EC"/>
</dbReference>
<dbReference type="CDD" id="cd01949">
    <property type="entry name" value="GGDEF"/>
    <property type="match status" value="1"/>
</dbReference>
<dbReference type="NCBIfam" id="TIGR00254">
    <property type="entry name" value="GGDEF"/>
    <property type="match status" value="1"/>
</dbReference>
<reference evidence="5" key="1">
    <citation type="submission" date="2020-10" db="EMBL/GenBank/DDBJ databases">
        <title>Connecting structure to function with the recovery of over 1000 high-quality activated sludge metagenome-assembled genomes encoding full-length rRNA genes using long-read sequencing.</title>
        <authorList>
            <person name="Singleton C.M."/>
            <person name="Petriglieri F."/>
            <person name="Kristensen J.M."/>
            <person name="Kirkegaard R.H."/>
            <person name="Michaelsen T.Y."/>
            <person name="Andersen M.H."/>
            <person name="Karst S.M."/>
            <person name="Dueholm M.S."/>
            <person name="Nielsen P.H."/>
            <person name="Albertsen M."/>
        </authorList>
    </citation>
    <scope>NUCLEOTIDE SEQUENCE</scope>
    <source>
        <strain evidence="5">OdNE_18-Q3-R46-58_BAT3C.305</strain>
    </source>
</reference>
<dbReference type="Proteomes" id="UP000808146">
    <property type="component" value="Unassembled WGS sequence"/>
</dbReference>
<feature type="domain" description="GGDEF" evidence="4">
    <location>
        <begin position="84"/>
        <end position="219"/>
    </location>
</feature>
<dbReference type="InterPro" id="IPR029787">
    <property type="entry name" value="Nucleotide_cyclase"/>
</dbReference>
<dbReference type="EC" id="2.7.7.65" evidence="1"/>
<dbReference type="InterPro" id="IPR000160">
    <property type="entry name" value="GGDEF_dom"/>
</dbReference>
<organism evidence="5 6">
    <name type="scientific">Candidatus Dechloromonas phosphorivorans</name>
    <dbReference type="NCBI Taxonomy" id="2899244"/>
    <lineage>
        <taxon>Bacteria</taxon>
        <taxon>Pseudomonadati</taxon>
        <taxon>Pseudomonadota</taxon>
        <taxon>Betaproteobacteria</taxon>
        <taxon>Rhodocyclales</taxon>
        <taxon>Azonexaceae</taxon>
        <taxon>Dechloromonas</taxon>
    </lineage>
</organism>
<dbReference type="GO" id="GO:1902201">
    <property type="term" value="P:negative regulation of bacterial-type flagellum-dependent cell motility"/>
    <property type="evidence" value="ECO:0007669"/>
    <property type="project" value="TreeGrafter"/>
</dbReference>
<sequence length="303" mass="31909">MDNPTRSSLVDLRDLQLGDARALLQHGLADSLPALDESPVQYLQSVIDGLCQLSLTDPLTGLTNRRHFESVLETEISAVARSGEAALLLLLDVDHFKQVNDVHGHAAGDQVLKAVAMVLLSCVRPMDTVARYGGEEFGVVLHNCQASFGQTVAERIRQSIAAMRISPAADEAIQVTISVGGAYALDCASSTVASWTERADSELYRAKSEGRNRICMDHQAVFAVSAEEKGLLFGDPGVSEPALTGSTPGNASCDAGGRDPIFMDHQAGFAVSAEEKGLLFGHTVLSEPALTGSTPGNAPPDAG</sequence>
<gene>
    <name evidence="5" type="ORF">IPN75_11660</name>
</gene>
<proteinExistence type="predicted"/>
<dbReference type="SMART" id="SM00267">
    <property type="entry name" value="GGDEF"/>
    <property type="match status" value="1"/>
</dbReference>
<evidence type="ECO:0000313" key="6">
    <source>
        <dbReference type="Proteomes" id="UP000808146"/>
    </source>
</evidence>
<evidence type="ECO:0000256" key="2">
    <source>
        <dbReference type="ARBA" id="ARBA00034247"/>
    </source>
</evidence>
<dbReference type="FunFam" id="3.30.70.270:FF:000001">
    <property type="entry name" value="Diguanylate cyclase domain protein"/>
    <property type="match status" value="1"/>
</dbReference>
<dbReference type="Gene3D" id="3.30.70.270">
    <property type="match status" value="1"/>
</dbReference>
<evidence type="ECO:0000259" key="4">
    <source>
        <dbReference type="PROSITE" id="PS50887"/>
    </source>
</evidence>
<dbReference type="SUPFAM" id="SSF55073">
    <property type="entry name" value="Nucleotide cyclase"/>
    <property type="match status" value="1"/>
</dbReference>
<dbReference type="EMBL" id="JADKBR010000016">
    <property type="protein sequence ID" value="MBK8890977.1"/>
    <property type="molecule type" value="Genomic_DNA"/>
</dbReference>
<dbReference type="GO" id="GO:0005886">
    <property type="term" value="C:plasma membrane"/>
    <property type="evidence" value="ECO:0007669"/>
    <property type="project" value="TreeGrafter"/>
</dbReference>
<protein>
    <recommendedName>
        <fullName evidence="1">diguanylate cyclase</fullName>
        <ecNumber evidence="1">2.7.7.65</ecNumber>
    </recommendedName>
</protein>
<evidence type="ECO:0000256" key="1">
    <source>
        <dbReference type="ARBA" id="ARBA00012528"/>
    </source>
</evidence>
<name>A0A9D7LNB1_9RHOO</name>
<dbReference type="InterPro" id="IPR043128">
    <property type="entry name" value="Rev_trsase/Diguanyl_cyclase"/>
</dbReference>